<accession>A0ABW0R7U5</accession>
<proteinExistence type="predicted"/>
<dbReference type="EMBL" id="JBHSNQ010000009">
    <property type="protein sequence ID" value="MFC5540351.1"/>
    <property type="molecule type" value="Genomic_DNA"/>
</dbReference>
<reference evidence="2" key="1">
    <citation type="journal article" date="2019" name="Int. J. Syst. Evol. Microbiol.">
        <title>The Global Catalogue of Microorganisms (GCM) 10K type strain sequencing project: providing services to taxonomists for standard genome sequencing and annotation.</title>
        <authorList>
            <consortium name="The Broad Institute Genomics Platform"/>
            <consortium name="The Broad Institute Genome Sequencing Center for Infectious Disease"/>
            <person name="Wu L."/>
            <person name="Ma J."/>
        </authorList>
    </citation>
    <scope>NUCLEOTIDE SEQUENCE [LARGE SCALE GENOMIC DNA]</scope>
    <source>
        <strain evidence="2">CCUG 56331</strain>
    </source>
</reference>
<keyword evidence="2" id="KW-1185">Reference proteome</keyword>
<comment type="caution">
    <text evidence="1">The sequence shown here is derived from an EMBL/GenBank/DDBJ whole genome shotgun (WGS) entry which is preliminary data.</text>
</comment>
<dbReference type="Proteomes" id="UP001595978">
    <property type="component" value="Unassembled WGS sequence"/>
</dbReference>
<evidence type="ECO:0000313" key="2">
    <source>
        <dbReference type="Proteomes" id="UP001595978"/>
    </source>
</evidence>
<organism evidence="1 2">
    <name type="scientific">Ureibacillus suwonensis</name>
    <dbReference type="NCBI Taxonomy" id="313007"/>
    <lineage>
        <taxon>Bacteria</taxon>
        <taxon>Bacillati</taxon>
        <taxon>Bacillota</taxon>
        <taxon>Bacilli</taxon>
        <taxon>Bacillales</taxon>
        <taxon>Caryophanaceae</taxon>
        <taxon>Ureibacillus</taxon>
    </lineage>
</organism>
<protein>
    <submittedName>
        <fullName evidence="1">Uncharacterized protein</fullName>
    </submittedName>
</protein>
<dbReference type="RefSeq" id="WP_342469468.1">
    <property type="nucleotide sequence ID" value="NZ_JBHSNQ010000009.1"/>
</dbReference>
<evidence type="ECO:0000313" key="1">
    <source>
        <dbReference type="EMBL" id="MFC5540351.1"/>
    </source>
</evidence>
<gene>
    <name evidence="1" type="ORF">ACFPOH_00890</name>
</gene>
<sequence>MWVVTVFETGTFRCFEYDTKEEAVRALQTYKNNAILSFTK</sequence>
<name>A0ABW0R7U5_9BACL</name>